<evidence type="ECO:0000313" key="4">
    <source>
        <dbReference type="Proteomes" id="UP000001072"/>
    </source>
</evidence>
<feature type="chain" id="PRO_5003321905" description="Secreted protein" evidence="2">
    <location>
        <begin position="18"/>
        <end position="647"/>
    </location>
</feature>
<dbReference type="EMBL" id="GL883135">
    <property type="protein sequence ID" value="EGG01858.1"/>
    <property type="molecule type" value="Genomic_DNA"/>
</dbReference>
<sequence length="647" mass="74052">MLPSIITQVFFLPVISAGFWDDKHTVEFYSDIIDPETTLQTSFSRPDGTSMQDTIHPQHISDDQNYFNHDISFGWDDVCSNHYHTLDFHSQDILFSIQESRAQIEKEIGLETSATQVRSISPRGNLSIGKIGNSFGSTNTKILNEPILNFEQPLRVCQDSETMQVRSISARKTLPIDIIGNQLENTNQHGSLGALTPSEQPANIGTKHKPNNLPAASHQKKRKANDTSQDRMQLEKKLQDINYQKHHYYVHESTLSSVLQWQCRLLLAKRYNVSDKIGDFFKNLEKSYKLMPDHSLYRLRNFSQFHISIEKLRTSLVMGSIGALKLIVQRHIGLELMNSLILDLWEYLQEFINAELMLSPRETIIMPAKNQKRQKHTRIKRGELLEYISNLAKSSPIGSKIIHQTIQDWATTTTYKDIISGIATDYGSLVEECEIFYKQKGEEMTIYYKNKNKVTNHHIIQDDLTNTSTRYVSILSSSQLVQVLKNIGSDVPRSDGTLTFFSHLHSAIESIPNPEMGACNNSKHVEEGAQILNKDMVHQAIHLAQNEVTPAFMGLLRLMHHDPAIDTDTTWNAVSQSGWEFLKEYFSTWIRYLPEKGHKILLTPPGKARVTQEWFDLRLTLNYLSKKRGVNMVPQGLIWYLNRGVSK</sequence>
<proteinExistence type="predicted"/>
<feature type="signal peptide" evidence="2">
    <location>
        <begin position="1"/>
        <end position="17"/>
    </location>
</feature>
<dbReference type="AlphaFoldDB" id="F4S0J4"/>
<dbReference type="VEuPathDB" id="FungiDB:MELLADRAFT_66781"/>
<name>F4S0J4_MELLP</name>
<accession>F4S0J4</accession>
<evidence type="ECO:0000313" key="3">
    <source>
        <dbReference type="EMBL" id="EGG01858.1"/>
    </source>
</evidence>
<dbReference type="RefSeq" id="XP_007414958.1">
    <property type="nucleotide sequence ID" value="XM_007414896.1"/>
</dbReference>
<reference evidence="4" key="1">
    <citation type="journal article" date="2011" name="Proc. Natl. Acad. Sci. U.S.A.">
        <title>Obligate biotrophy features unraveled by the genomic analysis of rust fungi.</title>
        <authorList>
            <person name="Duplessis S."/>
            <person name="Cuomo C.A."/>
            <person name="Lin Y.-C."/>
            <person name="Aerts A."/>
            <person name="Tisserant E."/>
            <person name="Veneault-Fourrey C."/>
            <person name="Joly D.L."/>
            <person name="Hacquard S."/>
            <person name="Amselem J."/>
            <person name="Cantarel B.L."/>
            <person name="Chiu R."/>
            <person name="Coutinho P.M."/>
            <person name="Feau N."/>
            <person name="Field M."/>
            <person name="Frey P."/>
            <person name="Gelhaye E."/>
            <person name="Goldberg J."/>
            <person name="Grabherr M.G."/>
            <person name="Kodira C.D."/>
            <person name="Kohler A."/>
            <person name="Kuees U."/>
            <person name="Lindquist E.A."/>
            <person name="Lucas S.M."/>
            <person name="Mago R."/>
            <person name="Mauceli E."/>
            <person name="Morin E."/>
            <person name="Murat C."/>
            <person name="Pangilinan J.L."/>
            <person name="Park R."/>
            <person name="Pearson M."/>
            <person name="Quesneville H."/>
            <person name="Rouhier N."/>
            <person name="Sakthikumar S."/>
            <person name="Salamov A.A."/>
            <person name="Schmutz J."/>
            <person name="Selles B."/>
            <person name="Shapiro H."/>
            <person name="Tanguay P."/>
            <person name="Tuskan G.A."/>
            <person name="Henrissat B."/>
            <person name="Van de Peer Y."/>
            <person name="Rouze P."/>
            <person name="Ellis J.G."/>
            <person name="Dodds P.N."/>
            <person name="Schein J.E."/>
            <person name="Zhong S."/>
            <person name="Hamelin R.C."/>
            <person name="Grigoriev I.V."/>
            <person name="Szabo L.J."/>
            <person name="Martin F."/>
        </authorList>
    </citation>
    <scope>NUCLEOTIDE SEQUENCE [LARGE SCALE GENOMIC DNA]</scope>
    <source>
        <strain evidence="4">98AG31 / pathotype 3-4-7</strain>
    </source>
</reference>
<dbReference type="InParanoid" id="F4S0J4"/>
<keyword evidence="2" id="KW-0732">Signal</keyword>
<dbReference type="Proteomes" id="UP000001072">
    <property type="component" value="Unassembled WGS sequence"/>
</dbReference>
<gene>
    <name evidence="3" type="ORF">MELLADRAFT_66781</name>
</gene>
<organism evidence="4">
    <name type="scientific">Melampsora larici-populina (strain 98AG31 / pathotype 3-4-7)</name>
    <name type="common">Poplar leaf rust fungus</name>
    <dbReference type="NCBI Taxonomy" id="747676"/>
    <lineage>
        <taxon>Eukaryota</taxon>
        <taxon>Fungi</taxon>
        <taxon>Dikarya</taxon>
        <taxon>Basidiomycota</taxon>
        <taxon>Pucciniomycotina</taxon>
        <taxon>Pucciniomycetes</taxon>
        <taxon>Pucciniales</taxon>
        <taxon>Melampsoraceae</taxon>
        <taxon>Melampsora</taxon>
    </lineage>
</organism>
<keyword evidence="4" id="KW-1185">Reference proteome</keyword>
<evidence type="ECO:0008006" key="5">
    <source>
        <dbReference type="Google" id="ProtNLM"/>
    </source>
</evidence>
<evidence type="ECO:0000256" key="2">
    <source>
        <dbReference type="SAM" id="SignalP"/>
    </source>
</evidence>
<protein>
    <recommendedName>
        <fullName evidence="5">Secreted protein</fullName>
    </recommendedName>
</protein>
<dbReference type="HOGENOM" id="CLU_423389_0_0_1"/>
<evidence type="ECO:0000256" key="1">
    <source>
        <dbReference type="SAM" id="MobiDB-lite"/>
    </source>
</evidence>
<feature type="region of interest" description="Disordered" evidence="1">
    <location>
        <begin position="188"/>
        <end position="230"/>
    </location>
</feature>
<dbReference type="GeneID" id="18930700"/>
<dbReference type="KEGG" id="mlr:MELLADRAFT_66781"/>